<dbReference type="InterPro" id="IPR036047">
    <property type="entry name" value="F-box-like_dom_sf"/>
</dbReference>
<name>R0FLW4_9BRAS</name>
<dbReference type="InterPro" id="IPR006566">
    <property type="entry name" value="FBD"/>
</dbReference>
<dbReference type="SUPFAM" id="SSF52047">
    <property type="entry name" value="RNI-like"/>
    <property type="match status" value="1"/>
</dbReference>
<feature type="domain" description="F-box" evidence="1">
    <location>
        <begin position="1"/>
        <end position="52"/>
    </location>
</feature>
<dbReference type="Pfam" id="PF08387">
    <property type="entry name" value="FBD"/>
    <property type="match status" value="1"/>
</dbReference>
<accession>R0FLW4</accession>
<proteinExistence type="predicted"/>
<dbReference type="PROSITE" id="PS50181">
    <property type="entry name" value="FBOX"/>
    <property type="match status" value="1"/>
</dbReference>
<evidence type="ECO:0000313" key="3">
    <source>
        <dbReference type="Proteomes" id="UP000029121"/>
    </source>
</evidence>
<dbReference type="InterPro" id="IPR050232">
    <property type="entry name" value="FBL13/AtMIF1-like"/>
</dbReference>
<evidence type="ECO:0000313" key="2">
    <source>
        <dbReference type="EMBL" id="EOA22961.1"/>
    </source>
</evidence>
<dbReference type="SUPFAM" id="SSF81383">
    <property type="entry name" value="F-box domain"/>
    <property type="match status" value="1"/>
</dbReference>
<dbReference type="SMART" id="SM00256">
    <property type="entry name" value="FBOX"/>
    <property type="match status" value="1"/>
</dbReference>
<dbReference type="SMART" id="SM00579">
    <property type="entry name" value="FBD"/>
    <property type="match status" value="1"/>
</dbReference>
<evidence type="ECO:0000259" key="1">
    <source>
        <dbReference type="PROSITE" id="PS50181"/>
    </source>
</evidence>
<dbReference type="Proteomes" id="UP000029121">
    <property type="component" value="Unassembled WGS sequence"/>
</dbReference>
<dbReference type="CDD" id="cd22160">
    <property type="entry name" value="F-box_AtFBL13-like"/>
    <property type="match status" value="1"/>
</dbReference>
<dbReference type="Pfam" id="PF24758">
    <property type="entry name" value="LRR_At5g56370"/>
    <property type="match status" value="1"/>
</dbReference>
<dbReference type="PANTHER" id="PTHR31900:SF34">
    <property type="entry name" value="EMB|CAB62440.1-RELATED"/>
    <property type="match status" value="1"/>
</dbReference>
<reference evidence="3" key="1">
    <citation type="journal article" date="2013" name="Nat. Genet.">
        <title>The Capsella rubella genome and the genomic consequences of rapid mating system evolution.</title>
        <authorList>
            <person name="Slotte T."/>
            <person name="Hazzouri K.M."/>
            <person name="Agren J.A."/>
            <person name="Koenig D."/>
            <person name="Maumus F."/>
            <person name="Guo Y.L."/>
            <person name="Steige K."/>
            <person name="Platts A.E."/>
            <person name="Escobar J.S."/>
            <person name="Newman L.K."/>
            <person name="Wang W."/>
            <person name="Mandakova T."/>
            <person name="Vello E."/>
            <person name="Smith L.M."/>
            <person name="Henz S.R."/>
            <person name="Steffen J."/>
            <person name="Takuno S."/>
            <person name="Brandvain Y."/>
            <person name="Coop G."/>
            <person name="Andolfatto P."/>
            <person name="Hu T.T."/>
            <person name="Blanchette M."/>
            <person name="Clark R.M."/>
            <person name="Quesneville H."/>
            <person name="Nordborg M."/>
            <person name="Gaut B.S."/>
            <person name="Lysak M.A."/>
            <person name="Jenkins J."/>
            <person name="Grimwood J."/>
            <person name="Chapman J."/>
            <person name="Prochnik S."/>
            <person name="Shu S."/>
            <person name="Rokhsar D."/>
            <person name="Schmutz J."/>
            <person name="Weigel D."/>
            <person name="Wright S.I."/>
        </authorList>
    </citation>
    <scope>NUCLEOTIDE SEQUENCE [LARGE SCALE GENOMIC DNA]</scope>
    <source>
        <strain evidence="3">cv. Monte Gargano</strain>
    </source>
</reference>
<dbReference type="InterPro" id="IPR032675">
    <property type="entry name" value="LRR_dom_sf"/>
</dbReference>
<dbReference type="InterPro" id="IPR055411">
    <property type="entry name" value="LRR_FXL15/At3g58940/PEG3-like"/>
</dbReference>
<keyword evidence="3" id="KW-1185">Reference proteome</keyword>
<protein>
    <recommendedName>
        <fullName evidence="1">F-box domain-containing protein</fullName>
    </recommendedName>
</protein>
<dbReference type="EMBL" id="KB870810">
    <property type="protein sequence ID" value="EOA22961.1"/>
    <property type="molecule type" value="Genomic_DNA"/>
</dbReference>
<organism evidence="2 3">
    <name type="scientific">Capsella rubella</name>
    <dbReference type="NCBI Taxonomy" id="81985"/>
    <lineage>
        <taxon>Eukaryota</taxon>
        <taxon>Viridiplantae</taxon>
        <taxon>Streptophyta</taxon>
        <taxon>Embryophyta</taxon>
        <taxon>Tracheophyta</taxon>
        <taxon>Spermatophyta</taxon>
        <taxon>Magnoliopsida</taxon>
        <taxon>eudicotyledons</taxon>
        <taxon>Gunneridae</taxon>
        <taxon>Pentapetalae</taxon>
        <taxon>rosids</taxon>
        <taxon>malvids</taxon>
        <taxon>Brassicales</taxon>
        <taxon>Brassicaceae</taxon>
        <taxon>Camelineae</taxon>
        <taxon>Capsella</taxon>
    </lineage>
</organism>
<dbReference type="InterPro" id="IPR053781">
    <property type="entry name" value="F-box_AtFBL13-like"/>
</dbReference>
<dbReference type="Gene3D" id="1.20.1280.50">
    <property type="match status" value="1"/>
</dbReference>
<dbReference type="AlphaFoldDB" id="R0FLW4"/>
<dbReference type="PANTHER" id="PTHR31900">
    <property type="entry name" value="F-BOX/RNI SUPERFAMILY PROTEIN-RELATED"/>
    <property type="match status" value="1"/>
</dbReference>
<dbReference type="Gene3D" id="3.80.10.10">
    <property type="entry name" value="Ribonuclease Inhibitor"/>
    <property type="match status" value="1"/>
</dbReference>
<dbReference type="STRING" id="81985.R0FLW4"/>
<sequence>MDRISFLPDDFLLHILSLLTTKDVLKTSLLSKRWRNLWKLVPKLDYIDFRKKNDADHGRFLLFVDRSLQLNTAPILESLSFKFHWRHCSDVDIGFWVRIAAKRGLRHFDYCPCTLHEPSRLPQSLFTCGTLVVLKLTNVSLADVKFPVSFPLLKVLHLHWLIYLDDETPQKLLSSCKILEELVVDRQRNDNVTTIPINVPSLLKLVYIGESNEEVFELNAPSLKCLEVKDVGYECMVEDMPEIVTANVEAIYSNTDDILGALTSVKRLSLCLPSESPYPTGKIFHQLVDLEYCTCDTEWDQLITLLNQTPKLRALKLNEVKHFTLINFLELRLHWDEPSSVPETLKSGLETFEYRNYRGWNAEKQFAKFILKNSCRLKRAVFSPVVTNLQKKHGMLIELALLSRGSTTCQLVFG</sequence>
<gene>
    <name evidence="2" type="ORF">CARUB_v10003700mg</name>
</gene>
<dbReference type="Pfam" id="PF00646">
    <property type="entry name" value="F-box"/>
    <property type="match status" value="1"/>
</dbReference>
<dbReference type="InterPro" id="IPR001810">
    <property type="entry name" value="F-box_dom"/>
</dbReference>